<keyword evidence="11" id="KW-0443">Lipid metabolism</keyword>
<dbReference type="InterPro" id="IPR036691">
    <property type="entry name" value="Endo/exonu/phosph_ase_sf"/>
</dbReference>
<keyword evidence="5 14" id="KW-0812">Transmembrane</keyword>
<evidence type="ECO:0000256" key="13">
    <source>
        <dbReference type="SAM" id="MobiDB-lite"/>
    </source>
</evidence>
<feature type="domain" description="Endonuclease/exonuclease/phosphatase" evidence="15">
    <location>
        <begin position="26"/>
        <end position="343"/>
    </location>
</feature>
<keyword evidence="17" id="KW-1185">Reference proteome</keyword>
<feature type="region of interest" description="Disordered" evidence="13">
    <location>
        <begin position="420"/>
        <end position="540"/>
    </location>
</feature>
<keyword evidence="16" id="KW-0269">Exonuclease</keyword>
<dbReference type="FunCoup" id="A0A2T3AMK3">
    <property type="interactions" value="71"/>
</dbReference>
<dbReference type="GO" id="GO:0004527">
    <property type="term" value="F:exonuclease activity"/>
    <property type="evidence" value="ECO:0007669"/>
    <property type="project" value="UniProtKB-KW"/>
</dbReference>
<evidence type="ECO:0000256" key="5">
    <source>
        <dbReference type="ARBA" id="ARBA00022692"/>
    </source>
</evidence>
<keyword evidence="7" id="KW-0378">Hydrolase</keyword>
<feature type="compositionally biased region" description="Basic and acidic residues" evidence="13">
    <location>
        <begin position="257"/>
        <end position="267"/>
    </location>
</feature>
<dbReference type="Pfam" id="PF03372">
    <property type="entry name" value="Exo_endo_phos"/>
    <property type="match status" value="1"/>
</dbReference>
<accession>A0A2T3AMK3</accession>
<evidence type="ECO:0000256" key="2">
    <source>
        <dbReference type="ARBA" id="ARBA00004760"/>
    </source>
</evidence>
<dbReference type="Proteomes" id="UP000241462">
    <property type="component" value="Unassembled WGS sequence"/>
</dbReference>
<keyword evidence="6" id="KW-0479">Metal-binding</keyword>
<dbReference type="GO" id="GO:0004519">
    <property type="term" value="F:endonuclease activity"/>
    <property type="evidence" value="ECO:0007669"/>
    <property type="project" value="UniProtKB-KW"/>
</dbReference>
<dbReference type="AlphaFoldDB" id="A0A2T3AMK3"/>
<reference evidence="16 17" key="1">
    <citation type="journal article" date="2018" name="Mycol. Prog.">
        <title>Coniella lustricola, a new species from submerged detritus.</title>
        <authorList>
            <person name="Raudabaugh D.B."/>
            <person name="Iturriaga T."/>
            <person name="Carver A."/>
            <person name="Mondo S."/>
            <person name="Pangilinan J."/>
            <person name="Lipzen A."/>
            <person name="He G."/>
            <person name="Amirebrahimi M."/>
            <person name="Grigoriev I.V."/>
            <person name="Miller A.N."/>
        </authorList>
    </citation>
    <scope>NUCLEOTIDE SEQUENCE [LARGE SCALE GENOMIC DNA]</scope>
    <source>
        <strain evidence="16 17">B22-T-1</strain>
    </source>
</reference>
<feature type="region of interest" description="Disordered" evidence="13">
    <location>
        <begin position="257"/>
        <end position="282"/>
    </location>
</feature>
<evidence type="ECO:0000256" key="14">
    <source>
        <dbReference type="SAM" id="Phobius"/>
    </source>
</evidence>
<dbReference type="GO" id="GO:0004767">
    <property type="term" value="F:sphingomyelin phosphodiesterase activity"/>
    <property type="evidence" value="ECO:0007669"/>
    <property type="project" value="InterPro"/>
</dbReference>
<dbReference type="SUPFAM" id="SSF56219">
    <property type="entry name" value="DNase I-like"/>
    <property type="match status" value="1"/>
</dbReference>
<proteinExistence type="inferred from homology"/>
<comment type="pathway">
    <text evidence="3">Sphingolipid metabolism.</text>
</comment>
<feature type="transmembrane region" description="Helical" evidence="14">
    <location>
        <begin position="630"/>
        <end position="647"/>
    </location>
</feature>
<evidence type="ECO:0000256" key="12">
    <source>
        <dbReference type="ARBA" id="ARBA00023136"/>
    </source>
</evidence>
<dbReference type="PANTHER" id="PTHR16320">
    <property type="entry name" value="SPHINGOMYELINASE FAMILY MEMBER"/>
    <property type="match status" value="1"/>
</dbReference>
<comment type="similarity">
    <text evidence="4">Belongs to the neutral sphingomyelinase family.</text>
</comment>
<evidence type="ECO:0000256" key="11">
    <source>
        <dbReference type="ARBA" id="ARBA00023098"/>
    </source>
</evidence>
<keyword evidence="12 14" id="KW-0472">Membrane</keyword>
<organism evidence="16 17">
    <name type="scientific">Coniella lustricola</name>
    <dbReference type="NCBI Taxonomy" id="2025994"/>
    <lineage>
        <taxon>Eukaryota</taxon>
        <taxon>Fungi</taxon>
        <taxon>Dikarya</taxon>
        <taxon>Ascomycota</taxon>
        <taxon>Pezizomycotina</taxon>
        <taxon>Sordariomycetes</taxon>
        <taxon>Sordariomycetidae</taxon>
        <taxon>Diaporthales</taxon>
        <taxon>Schizoparmaceae</taxon>
        <taxon>Coniella</taxon>
    </lineage>
</organism>
<evidence type="ECO:0000256" key="4">
    <source>
        <dbReference type="ARBA" id="ARBA00006335"/>
    </source>
</evidence>
<dbReference type="GO" id="GO:0016020">
    <property type="term" value="C:membrane"/>
    <property type="evidence" value="ECO:0007669"/>
    <property type="project" value="UniProtKB-SubCell"/>
</dbReference>
<keyword evidence="8" id="KW-0460">Magnesium</keyword>
<evidence type="ECO:0000256" key="7">
    <source>
        <dbReference type="ARBA" id="ARBA00022801"/>
    </source>
</evidence>
<dbReference type="GO" id="GO:0006665">
    <property type="term" value="P:sphingolipid metabolic process"/>
    <property type="evidence" value="ECO:0007669"/>
    <property type="project" value="UniProtKB-KW"/>
</dbReference>
<sequence length="731" mass="80882">MAVVDHNKAPLATGQTGSLPSEINIITLNCWGLKFHISKQRHARLAEIGAQLANTHPPPNIVCLQEIWAHEDYLAVRRHLRALLPHGKFYYAGSFGAGLAILSRWPIEQSTFTPYTLNGRPTAFWRGDWYVGKGIAQALIRLLPPATSHDALSNYDNEHETILQVFNTHTHAPYASDKGDSYCVHRMSQVWQLAKLVRGAAERGHLVVAAGDFNMTPLSPEHRILAAHAPIRDVWRVLHPDSSLGSAYDALELARRSPLDDNGDGDRATAATLPPPPTAETNLLLNGATSNSILNTWRWSSKAQNKLGPGQPLYEPALDAPDPAAKRLDYIFASVAPRRQQRRYAGSDGNDANLDKDLISGWVVRDARVGMTQRHPVLGCSLSDHFSVEATLVFHTTTAATTTRRPRMYQDDLGALIHQHRSRQHDNHDDAEDEDKDGAAGTTITDGTLAAPSISQWPLPPGHHNRNHNSRDCRNNITKLYTNDNDNDNDGDTNSEDLRSPAAGAFLSLQSPTPSTSRQSQGQVQEDDDAHAGNQYAVSDNGHAYNTIRSAANRAHRHPPQYQQPLDFDAQLLSSLFPTTTYQSPSSASGNILLPDNMPFTPAEYDSLLAKVHDYAAREAQQTRWRTRHCILWMWITIACYIAVWFIPTQHDSQHGLSSVQNHAINFVLLLLSSLGLVAGVLDGLMALLFFRGGEKRALKEFIWELRNARALTCGETLYYTGNNTGGTKEF</sequence>
<keyword evidence="9" id="KW-0746">Sphingolipid metabolism</keyword>
<dbReference type="STRING" id="2025994.A0A2T3AMK3"/>
<keyword evidence="10 14" id="KW-1133">Transmembrane helix</keyword>
<evidence type="ECO:0000259" key="15">
    <source>
        <dbReference type="Pfam" id="PF03372"/>
    </source>
</evidence>
<feature type="transmembrane region" description="Helical" evidence="14">
    <location>
        <begin position="667"/>
        <end position="691"/>
    </location>
</feature>
<dbReference type="PANTHER" id="PTHR16320:SF24">
    <property type="entry name" value="PHOSPHODIESTERASE, PUTATIVE-RELATED"/>
    <property type="match status" value="1"/>
</dbReference>
<evidence type="ECO:0000256" key="3">
    <source>
        <dbReference type="ARBA" id="ARBA00004991"/>
    </source>
</evidence>
<feature type="compositionally biased region" description="Acidic residues" evidence="13">
    <location>
        <begin position="485"/>
        <end position="495"/>
    </location>
</feature>
<dbReference type="OrthoDB" id="387657at2759"/>
<evidence type="ECO:0000256" key="10">
    <source>
        <dbReference type="ARBA" id="ARBA00022989"/>
    </source>
</evidence>
<protein>
    <submittedName>
        <fullName evidence="16">Endonuclease/exonuclease/phosphatase</fullName>
    </submittedName>
</protein>
<dbReference type="EMBL" id="KZ678374">
    <property type="protein sequence ID" value="PSS03624.1"/>
    <property type="molecule type" value="Genomic_DNA"/>
</dbReference>
<comment type="subcellular location">
    <subcellularLocation>
        <location evidence="1">Membrane</location>
        <topology evidence="1">Multi-pass membrane protein</topology>
    </subcellularLocation>
</comment>
<evidence type="ECO:0000313" key="17">
    <source>
        <dbReference type="Proteomes" id="UP000241462"/>
    </source>
</evidence>
<evidence type="ECO:0000313" key="16">
    <source>
        <dbReference type="EMBL" id="PSS03624.1"/>
    </source>
</evidence>
<evidence type="ECO:0000256" key="9">
    <source>
        <dbReference type="ARBA" id="ARBA00022919"/>
    </source>
</evidence>
<dbReference type="GO" id="GO:0046872">
    <property type="term" value="F:metal ion binding"/>
    <property type="evidence" value="ECO:0007669"/>
    <property type="project" value="UniProtKB-KW"/>
</dbReference>
<feature type="compositionally biased region" description="Low complexity" evidence="13">
    <location>
        <begin position="439"/>
        <end position="451"/>
    </location>
</feature>
<feature type="compositionally biased region" description="Low complexity" evidence="13">
    <location>
        <begin position="507"/>
        <end position="520"/>
    </location>
</feature>
<dbReference type="Gene3D" id="3.60.10.10">
    <property type="entry name" value="Endonuclease/exonuclease/phosphatase"/>
    <property type="match status" value="1"/>
</dbReference>
<evidence type="ECO:0000256" key="6">
    <source>
        <dbReference type="ARBA" id="ARBA00022723"/>
    </source>
</evidence>
<dbReference type="InterPro" id="IPR038772">
    <property type="entry name" value="Sph/SMPD2-like"/>
</dbReference>
<gene>
    <name evidence="16" type="ORF">BD289DRAFT_502160</name>
</gene>
<name>A0A2T3AMK3_9PEZI</name>
<dbReference type="InterPro" id="IPR005135">
    <property type="entry name" value="Endo/exonuclease/phosphatase"/>
</dbReference>
<comment type="pathway">
    <text evidence="2">Lipid metabolism; sphingolipid metabolism.</text>
</comment>
<evidence type="ECO:0000256" key="1">
    <source>
        <dbReference type="ARBA" id="ARBA00004141"/>
    </source>
</evidence>
<evidence type="ECO:0000256" key="8">
    <source>
        <dbReference type="ARBA" id="ARBA00022842"/>
    </source>
</evidence>
<keyword evidence="16" id="KW-0255">Endonuclease</keyword>
<dbReference type="InParanoid" id="A0A2T3AMK3"/>
<keyword evidence="16" id="KW-0540">Nuclease</keyword>